<dbReference type="EMBL" id="SPLM01000001">
    <property type="protein sequence ID" value="TMW68908.1"/>
    <property type="molecule type" value="Genomic_DNA"/>
</dbReference>
<dbReference type="PANTHER" id="PTHR10127:SF850">
    <property type="entry name" value="METALLOENDOPEPTIDASE"/>
    <property type="match status" value="1"/>
</dbReference>
<comment type="cofactor">
    <cofactor evidence="2">
        <name>Zn(2+)</name>
        <dbReference type="ChEBI" id="CHEBI:29105"/>
    </cofactor>
    <text evidence="2">Binds 1 zinc ion per subunit.</text>
</comment>
<dbReference type="Proteomes" id="UP000794436">
    <property type="component" value="Unassembled WGS sequence"/>
</dbReference>
<feature type="domain" description="Peptidase M12A" evidence="3">
    <location>
        <begin position="40"/>
        <end position="268"/>
    </location>
</feature>
<dbReference type="GO" id="GO:0006508">
    <property type="term" value="P:proteolysis"/>
    <property type="evidence" value="ECO:0007669"/>
    <property type="project" value="UniProtKB-KW"/>
</dbReference>
<dbReference type="EC" id="3.4.24.-" evidence="2"/>
<dbReference type="SUPFAM" id="SSF55486">
    <property type="entry name" value="Metalloproteases ('zincins'), catalytic domain"/>
    <property type="match status" value="1"/>
</dbReference>
<dbReference type="InterPro" id="IPR024079">
    <property type="entry name" value="MetalloPept_cat_dom_sf"/>
</dbReference>
<sequence length="269" mass="30196">MDDGIADRRRPEVPCSDPKLVAAVTAARAGKSGKARQLGVFIKDANYKWPEGVICYNFDPMIVTQGLFREAMKEYTDLGLRFIDINDCAKLYKPNGQKTNVCSDCRYHVDIIPDNPGCYGSVGFHPGKRMELNVGDGCHELNTYLHELGYVVGLNHEHQHPKRRVIIIKSEMKVDASEYVKFKEGERTTTAYDINSIMHYDGSEFCIPWFTPRGGFCDADKAGNWHGWSGCMEPAKAHCSPVDRTVIGRAAHLTGHDKANVRQLYNLRA</sequence>
<organism evidence="4 5">
    <name type="scientific">Pythium oligandrum</name>
    <name type="common">Mycoparasitic fungus</name>
    <dbReference type="NCBI Taxonomy" id="41045"/>
    <lineage>
        <taxon>Eukaryota</taxon>
        <taxon>Sar</taxon>
        <taxon>Stramenopiles</taxon>
        <taxon>Oomycota</taxon>
        <taxon>Peronosporomycetes</taxon>
        <taxon>Pythiales</taxon>
        <taxon>Pythiaceae</taxon>
        <taxon>Pythium</taxon>
    </lineage>
</organism>
<keyword evidence="2" id="KW-0862">Zinc</keyword>
<keyword evidence="2" id="KW-0482">Metalloprotease</keyword>
<dbReference type="AlphaFoldDB" id="A0A8K1FSU6"/>
<dbReference type="Gene3D" id="3.40.390.10">
    <property type="entry name" value="Collagenase (Catalytic Domain)"/>
    <property type="match status" value="1"/>
</dbReference>
<keyword evidence="5" id="KW-1185">Reference proteome</keyword>
<dbReference type="PRINTS" id="PR00480">
    <property type="entry name" value="ASTACIN"/>
</dbReference>
<feature type="active site" evidence="1">
    <location>
        <position position="147"/>
    </location>
</feature>
<dbReference type="PROSITE" id="PS51864">
    <property type="entry name" value="ASTACIN"/>
    <property type="match status" value="1"/>
</dbReference>
<dbReference type="Pfam" id="PF01400">
    <property type="entry name" value="Astacin"/>
    <property type="match status" value="1"/>
</dbReference>
<keyword evidence="2" id="KW-0378">Hydrolase</keyword>
<comment type="caution">
    <text evidence="4">The sequence shown here is derived from an EMBL/GenBank/DDBJ whole genome shotgun (WGS) entry which is preliminary data.</text>
</comment>
<dbReference type="InterPro" id="IPR001506">
    <property type="entry name" value="Peptidase_M12A"/>
</dbReference>
<reference evidence="4" key="1">
    <citation type="submission" date="2019-03" db="EMBL/GenBank/DDBJ databases">
        <title>Long read genome sequence of the mycoparasitic Pythium oligandrum ATCC 38472 isolated from sugarbeet rhizosphere.</title>
        <authorList>
            <person name="Gaulin E."/>
        </authorList>
    </citation>
    <scope>NUCLEOTIDE SEQUENCE</scope>
    <source>
        <strain evidence="4">ATCC 38472_TT</strain>
    </source>
</reference>
<protein>
    <recommendedName>
        <fullName evidence="2">Metalloendopeptidase</fullName>
        <ecNumber evidence="2">3.4.24.-</ecNumber>
    </recommendedName>
</protein>
<proteinExistence type="predicted"/>
<dbReference type="SMART" id="SM00235">
    <property type="entry name" value="ZnMc"/>
    <property type="match status" value="1"/>
</dbReference>
<evidence type="ECO:0000313" key="4">
    <source>
        <dbReference type="EMBL" id="TMW68908.1"/>
    </source>
</evidence>
<accession>A0A8K1FSU6</accession>
<comment type="caution">
    <text evidence="1">Lacks conserved residue(s) required for the propagation of feature annotation.</text>
</comment>
<dbReference type="OrthoDB" id="291007at2759"/>
<name>A0A8K1FSU6_PYTOL</name>
<dbReference type="GO" id="GO:0008270">
    <property type="term" value="F:zinc ion binding"/>
    <property type="evidence" value="ECO:0007669"/>
    <property type="project" value="InterPro"/>
</dbReference>
<evidence type="ECO:0000313" key="5">
    <source>
        <dbReference type="Proteomes" id="UP000794436"/>
    </source>
</evidence>
<dbReference type="PANTHER" id="PTHR10127">
    <property type="entry name" value="DISCOIDIN, CUB, EGF, LAMININ , AND ZINC METALLOPROTEASE DOMAIN CONTAINING"/>
    <property type="match status" value="1"/>
</dbReference>
<dbReference type="GO" id="GO:0004222">
    <property type="term" value="F:metalloendopeptidase activity"/>
    <property type="evidence" value="ECO:0007669"/>
    <property type="project" value="UniProtKB-UniRule"/>
</dbReference>
<evidence type="ECO:0000256" key="2">
    <source>
        <dbReference type="RuleBase" id="RU361183"/>
    </source>
</evidence>
<evidence type="ECO:0000259" key="3">
    <source>
        <dbReference type="PROSITE" id="PS51864"/>
    </source>
</evidence>
<keyword evidence="2" id="KW-0645">Protease</keyword>
<gene>
    <name evidence="4" type="ORF">Poli38472_001064</name>
</gene>
<dbReference type="InterPro" id="IPR006026">
    <property type="entry name" value="Peptidase_Metallo"/>
</dbReference>
<evidence type="ECO:0000256" key="1">
    <source>
        <dbReference type="PROSITE-ProRule" id="PRU01211"/>
    </source>
</evidence>
<keyword evidence="2" id="KW-0479">Metal-binding</keyword>